<organism evidence="3 4">
    <name type="scientific">Flagellimonas eckloniae</name>
    <dbReference type="NCBI Taxonomy" id="346185"/>
    <lineage>
        <taxon>Bacteria</taxon>
        <taxon>Pseudomonadati</taxon>
        <taxon>Bacteroidota</taxon>
        <taxon>Flavobacteriia</taxon>
        <taxon>Flavobacteriales</taxon>
        <taxon>Flavobacteriaceae</taxon>
        <taxon>Flagellimonas</taxon>
    </lineage>
</organism>
<keyword evidence="4" id="KW-1185">Reference proteome</keyword>
<dbReference type="PANTHER" id="PTHR46558:SF11">
    <property type="entry name" value="HTH-TYPE TRANSCRIPTIONAL REGULATOR XRE"/>
    <property type="match status" value="1"/>
</dbReference>
<dbReference type="EMBL" id="LCTZ01000002">
    <property type="protein sequence ID" value="KQC30541.1"/>
    <property type="molecule type" value="Genomic_DNA"/>
</dbReference>
<proteinExistence type="predicted"/>
<dbReference type="CDD" id="cd00093">
    <property type="entry name" value="HTH_XRE"/>
    <property type="match status" value="1"/>
</dbReference>
<evidence type="ECO:0000313" key="3">
    <source>
        <dbReference type="EMBL" id="KQC30541.1"/>
    </source>
</evidence>
<dbReference type="SMART" id="SM00530">
    <property type="entry name" value="HTH_XRE"/>
    <property type="match status" value="1"/>
</dbReference>
<dbReference type="InterPro" id="IPR010982">
    <property type="entry name" value="Lambda_DNA-bd_dom_sf"/>
</dbReference>
<name>A0A0Q1BIV2_9FLAO</name>
<evidence type="ECO:0000256" key="1">
    <source>
        <dbReference type="ARBA" id="ARBA00023125"/>
    </source>
</evidence>
<dbReference type="PANTHER" id="PTHR46558">
    <property type="entry name" value="TRACRIPTIONAL REGULATORY PROTEIN-RELATED-RELATED"/>
    <property type="match status" value="1"/>
</dbReference>
<gene>
    <name evidence="3" type="ORF">AAY42_12165</name>
</gene>
<dbReference type="STRING" id="346185.AAY42_12165"/>
<accession>A0A0Q1BIV2</accession>
<dbReference type="Gene3D" id="1.10.260.40">
    <property type="entry name" value="lambda repressor-like DNA-binding domains"/>
    <property type="match status" value="1"/>
</dbReference>
<sequence>MRNNITQYSNYMYAIKQLRRKKNLSQSDLALEIGVSLRTIQLYEKKDANIPIKNLTKIAAYFDLSIAELYLQEVNEAQETYIRRQPFTKNGSVFYPMDHGKYLVMAPLILTEHQNEYIESLVENDFGKSTFQSGFIVDFLGDEAYRAFEISGNSMDDGSIVAIPNKAIVLGLKLGRTALEKENKTMCNKPYILVCRDRIICKWITGFNGKENAVYCQNLNKSPEYQDFELPLDDILEIFEVVKKQL</sequence>
<reference evidence="3 4" key="1">
    <citation type="submission" date="2015-04" db="EMBL/GenBank/DDBJ databases">
        <title>Complete genome of flavobacterium.</title>
        <authorList>
            <person name="Kwon Y.M."/>
            <person name="Kim S.-J."/>
        </authorList>
    </citation>
    <scope>NUCLEOTIDE SEQUENCE [LARGE SCALE GENOMIC DNA]</scope>
    <source>
        <strain evidence="3 4">DK169</strain>
    </source>
</reference>
<dbReference type="SUPFAM" id="SSF47413">
    <property type="entry name" value="lambda repressor-like DNA-binding domains"/>
    <property type="match status" value="1"/>
</dbReference>
<dbReference type="GO" id="GO:0003677">
    <property type="term" value="F:DNA binding"/>
    <property type="evidence" value="ECO:0007669"/>
    <property type="project" value="UniProtKB-KW"/>
</dbReference>
<dbReference type="OrthoDB" id="3831186at2"/>
<dbReference type="AlphaFoldDB" id="A0A0Q1BIV2"/>
<dbReference type="Proteomes" id="UP000050827">
    <property type="component" value="Unassembled WGS sequence"/>
</dbReference>
<dbReference type="Pfam" id="PF01381">
    <property type="entry name" value="HTH_3"/>
    <property type="match status" value="1"/>
</dbReference>
<feature type="domain" description="HTH cro/C1-type" evidence="2">
    <location>
        <begin position="15"/>
        <end position="69"/>
    </location>
</feature>
<keyword evidence="1" id="KW-0238">DNA-binding</keyword>
<protein>
    <recommendedName>
        <fullName evidence="2">HTH cro/C1-type domain-containing protein</fullName>
    </recommendedName>
</protein>
<comment type="caution">
    <text evidence="3">The sequence shown here is derived from an EMBL/GenBank/DDBJ whole genome shotgun (WGS) entry which is preliminary data.</text>
</comment>
<evidence type="ECO:0000313" key="4">
    <source>
        <dbReference type="Proteomes" id="UP000050827"/>
    </source>
</evidence>
<dbReference type="PROSITE" id="PS50943">
    <property type="entry name" value="HTH_CROC1"/>
    <property type="match status" value="1"/>
</dbReference>
<dbReference type="InterPro" id="IPR001387">
    <property type="entry name" value="Cro/C1-type_HTH"/>
</dbReference>
<evidence type="ECO:0000259" key="2">
    <source>
        <dbReference type="PROSITE" id="PS50943"/>
    </source>
</evidence>